<organism evidence="3 4">
    <name type="scientific">Kineococcus endophyticus</name>
    <dbReference type="NCBI Taxonomy" id="1181883"/>
    <lineage>
        <taxon>Bacteria</taxon>
        <taxon>Bacillati</taxon>
        <taxon>Actinomycetota</taxon>
        <taxon>Actinomycetes</taxon>
        <taxon>Kineosporiales</taxon>
        <taxon>Kineosporiaceae</taxon>
        <taxon>Kineococcus</taxon>
    </lineage>
</organism>
<comment type="caution">
    <text evidence="3">The sequence shown here is derived from an EMBL/GenBank/DDBJ whole genome shotgun (WGS) entry which is preliminary data.</text>
</comment>
<gene>
    <name evidence="3" type="ORF">AB1207_10800</name>
</gene>
<dbReference type="PANTHER" id="PTHR43229:SF6">
    <property type="entry name" value="ABC-TYPE MULTIDRUG TRANSPORT SYSTEM, PERMEASE COMPONENT"/>
    <property type="match status" value="1"/>
</dbReference>
<evidence type="ECO:0000313" key="3">
    <source>
        <dbReference type="EMBL" id="MEW9265235.1"/>
    </source>
</evidence>
<evidence type="ECO:0008006" key="5">
    <source>
        <dbReference type="Google" id="ProtNLM"/>
    </source>
</evidence>
<feature type="transmembrane region" description="Helical" evidence="2">
    <location>
        <begin position="216"/>
        <end position="238"/>
    </location>
</feature>
<feature type="transmembrane region" description="Helical" evidence="2">
    <location>
        <begin position="169"/>
        <end position="187"/>
    </location>
</feature>
<name>A0ABV3P6H8_9ACTN</name>
<feature type="transmembrane region" description="Helical" evidence="2">
    <location>
        <begin position="280"/>
        <end position="301"/>
    </location>
</feature>
<proteinExistence type="predicted"/>
<dbReference type="Proteomes" id="UP001555826">
    <property type="component" value="Unassembled WGS sequence"/>
</dbReference>
<feature type="transmembrane region" description="Helical" evidence="2">
    <location>
        <begin position="40"/>
        <end position="61"/>
    </location>
</feature>
<feature type="transmembrane region" description="Helical" evidence="2">
    <location>
        <begin position="333"/>
        <end position="356"/>
    </location>
</feature>
<keyword evidence="4" id="KW-1185">Reference proteome</keyword>
<evidence type="ECO:0000256" key="2">
    <source>
        <dbReference type="SAM" id="Phobius"/>
    </source>
</evidence>
<feature type="transmembrane region" description="Helical" evidence="2">
    <location>
        <begin position="244"/>
        <end position="268"/>
    </location>
</feature>
<keyword evidence="2" id="KW-1133">Transmembrane helix</keyword>
<protein>
    <recommendedName>
        <fullName evidence="5">ABC-2 type transport system permease protein</fullName>
    </recommendedName>
</protein>
<feature type="compositionally biased region" description="Low complexity" evidence="1">
    <location>
        <begin position="1"/>
        <end position="14"/>
    </location>
</feature>
<evidence type="ECO:0000313" key="4">
    <source>
        <dbReference type="Proteomes" id="UP001555826"/>
    </source>
</evidence>
<sequence length="361" mass="35955">MSTTRTTPSPAAPAGRRRRCPHRLSPVRAALRESLRDKALLAQAVLTPALVVAVAVVLGQFGRSGDAQVVQVAGARPAVAVERALTAAGEEVRSPGVGTARATALGAPGPGVDATVTVPADGPVLVRVAPSATWAVGDLLEAVQRALPSRTVRVLGPDGHAAHGVAGQLQPAVLVLTAVVLALPGTAGRVRSWRRRGTLALLAGTTTARGVRAVRLAGALLPSRLLLAVPAVVLVVAVNRPGPVPLVVLVLLAAAGTAAGTAVGALVGGLLRTGRETGPLLWALAGLVGLFGGVLLPAAVLPDAADTVLQFTPTAWFADGVRTALAGGPVVPALLPTAGLLAVAAVAWGALTGVCARSAHR</sequence>
<keyword evidence="2" id="KW-0812">Transmembrane</keyword>
<feature type="region of interest" description="Disordered" evidence="1">
    <location>
        <begin position="1"/>
        <end position="20"/>
    </location>
</feature>
<keyword evidence="2" id="KW-0472">Membrane</keyword>
<dbReference type="InterPro" id="IPR051784">
    <property type="entry name" value="Nod_factor_ABC_transporter"/>
</dbReference>
<reference evidence="3 4" key="1">
    <citation type="submission" date="2024-07" db="EMBL/GenBank/DDBJ databases">
        <authorList>
            <person name="Thanompreechachai J."/>
            <person name="Duangmal K."/>
        </authorList>
    </citation>
    <scope>NUCLEOTIDE SEQUENCE [LARGE SCALE GENOMIC DNA]</scope>
    <source>
        <strain evidence="3 4">KCTC 19886</strain>
    </source>
</reference>
<evidence type="ECO:0000256" key="1">
    <source>
        <dbReference type="SAM" id="MobiDB-lite"/>
    </source>
</evidence>
<dbReference type="PANTHER" id="PTHR43229">
    <property type="entry name" value="NODULATION PROTEIN J"/>
    <property type="match status" value="1"/>
</dbReference>
<dbReference type="RefSeq" id="WP_367638203.1">
    <property type="nucleotide sequence ID" value="NZ_JBFNQN010000006.1"/>
</dbReference>
<dbReference type="EMBL" id="JBFNQN010000006">
    <property type="protein sequence ID" value="MEW9265235.1"/>
    <property type="molecule type" value="Genomic_DNA"/>
</dbReference>
<accession>A0ABV3P6H8</accession>